<comment type="caution">
    <text evidence="3">The sequence shown here is derived from an EMBL/GenBank/DDBJ whole genome shotgun (WGS) entry which is preliminary data.</text>
</comment>
<feature type="transmembrane region" description="Helical" evidence="2">
    <location>
        <begin position="284"/>
        <end position="303"/>
    </location>
</feature>
<dbReference type="Proteomes" id="UP001176517">
    <property type="component" value="Unassembled WGS sequence"/>
</dbReference>
<feature type="transmembrane region" description="Helical" evidence="2">
    <location>
        <begin position="249"/>
        <end position="272"/>
    </location>
</feature>
<feature type="transmembrane region" description="Helical" evidence="2">
    <location>
        <begin position="154"/>
        <end position="177"/>
    </location>
</feature>
<reference evidence="3" key="1">
    <citation type="journal article" date="2023" name="PhytoFront">
        <title>Draft Genome Resources of Seven Strains of Tilletia horrida, Causal Agent of Kernel Smut of Rice.</title>
        <authorList>
            <person name="Khanal S."/>
            <person name="Antony Babu S."/>
            <person name="Zhou X.G."/>
        </authorList>
    </citation>
    <scope>NUCLEOTIDE SEQUENCE</scope>
    <source>
        <strain evidence="3">TX6</strain>
    </source>
</reference>
<dbReference type="EMBL" id="JAPDMZ010000087">
    <property type="protein sequence ID" value="KAK0550786.1"/>
    <property type="molecule type" value="Genomic_DNA"/>
</dbReference>
<feature type="transmembrane region" description="Helical" evidence="2">
    <location>
        <begin position="82"/>
        <end position="103"/>
    </location>
</feature>
<name>A0AAN6GSB4_9BASI</name>
<feature type="transmembrane region" description="Helical" evidence="2">
    <location>
        <begin position="51"/>
        <end position="70"/>
    </location>
</feature>
<feature type="region of interest" description="Disordered" evidence="1">
    <location>
        <begin position="1"/>
        <end position="23"/>
    </location>
</feature>
<feature type="transmembrane region" description="Helical" evidence="2">
    <location>
        <begin position="208"/>
        <end position="228"/>
    </location>
</feature>
<accession>A0AAN6GSB4</accession>
<evidence type="ECO:0000313" key="3">
    <source>
        <dbReference type="EMBL" id="KAK0550786.1"/>
    </source>
</evidence>
<evidence type="ECO:0000256" key="1">
    <source>
        <dbReference type="SAM" id="MobiDB-lite"/>
    </source>
</evidence>
<evidence type="ECO:0000313" key="4">
    <source>
        <dbReference type="Proteomes" id="UP001176517"/>
    </source>
</evidence>
<evidence type="ECO:0000256" key="2">
    <source>
        <dbReference type="SAM" id="Phobius"/>
    </source>
</evidence>
<organism evidence="3 4">
    <name type="scientific">Tilletia horrida</name>
    <dbReference type="NCBI Taxonomy" id="155126"/>
    <lineage>
        <taxon>Eukaryota</taxon>
        <taxon>Fungi</taxon>
        <taxon>Dikarya</taxon>
        <taxon>Basidiomycota</taxon>
        <taxon>Ustilaginomycotina</taxon>
        <taxon>Exobasidiomycetes</taxon>
        <taxon>Tilletiales</taxon>
        <taxon>Tilletiaceae</taxon>
        <taxon>Tilletia</taxon>
    </lineage>
</organism>
<feature type="region of interest" description="Disordered" evidence="1">
    <location>
        <begin position="314"/>
        <end position="349"/>
    </location>
</feature>
<keyword evidence="2" id="KW-1133">Transmembrane helix</keyword>
<proteinExistence type="predicted"/>
<keyword evidence="2" id="KW-0472">Membrane</keyword>
<gene>
    <name evidence="3" type="ORF">OC846_003553</name>
</gene>
<dbReference type="AlphaFoldDB" id="A0AAN6GSB4"/>
<feature type="region of interest" description="Disordered" evidence="1">
    <location>
        <begin position="373"/>
        <end position="444"/>
    </location>
</feature>
<keyword evidence="2" id="KW-0812">Transmembrane</keyword>
<keyword evidence="4" id="KW-1185">Reference proteome</keyword>
<protein>
    <submittedName>
        <fullName evidence="3">Uncharacterized protein</fullName>
    </submittedName>
</protein>
<feature type="compositionally biased region" description="Basic and acidic residues" evidence="1">
    <location>
        <begin position="381"/>
        <end position="393"/>
    </location>
</feature>
<sequence>MSAPPSTTAWPSPSSSTSPSASASAAAPTDNPYYLLYLGIEATIPFALRNLAVQVALSSVVFTLYAVLLFITNSKQRTSWTFSLATVVFGLFFATAFTNSIQLAHALKNPGKKVEMGIEYGDVVITLCLPWIGDWLIWLRMISLWPVEVRRRPTYLVMFGVPVGIKLFRFGILAALLEKLYHQMADSMSAADLGSKVWPLSWLTWAEYGAMLIDVSICSGICIARLSALMTPSHSERRSIALQTRLQLLLKNTISSFILPVISAVVMIILGAKGTFAAYGTMTKVNAGVTAINVLIAIIIPILQQSSVEEKIRGSQADQANSFIRNRMRSRGSQNTHPRSPAGSKHLRQGTAGIIQTTLEESFVDHVAYNRTKPYSPGSMSEKRSPTDAHFDLGDDMEMNSQQHSPVASGMSGFGEASIRPGHASSNELDRGDGGGGGGEADLAGATATTLPLRDGEDDHDPYRQPMVGVEAMHAVSDESTRDVLRTMPRISRFGQ</sequence>
<feature type="transmembrane region" description="Helical" evidence="2">
    <location>
        <begin position="123"/>
        <end position="142"/>
    </location>
</feature>